<dbReference type="AlphaFoldDB" id="A0A158G0K8"/>
<reference evidence="2" key="1">
    <citation type="submission" date="2016-01" db="EMBL/GenBank/DDBJ databases">
        <authorList>
            <person name="Peeters Charlotte."/>
        </authorList>
    </citation>
    <scope>NUCLEOTIDE SEQUENCE</scope>
    <source>
        <strain evidence="2">LMG 22936</strain>
    </source>
</reference>
<protein>
    <submittedName>
        <fullName evidence="2">Bacteriophage protein</fullName>
    </submittedName>
</protein>
<accession>A0A158G0K8</accession>
<dbReference type="STRING" id="326475.AWB66_01470"/>
<evidence type="ECO:0000313" key="2">
    <source>
        <dbReference type="EMBL" id="SAL25605.1"/>
    </source>
</evidence>
<dbReference type="Pfam" id="PF04865">
    <property type="entry name" value="Baseplate_J"/>
    <property type="match status" value="1"/>
</dbReference>
<proteinExistence type="predicted"/>
<gene>
    <name evidence="2" type="ORF">AWB66_01470</name>
</gene>
<name>A0A158G0K8_9BURK</name>
<dbReference type="InterPro" id="IPR006949">
    <property type="entry name" value="Barrel_Baseplate_J-like"/>
</dbReference>
<dbReference type="EMBL" id="FCNZ02000004">
    <property type="protein sequence ID" value="SAL25605.1"/>
    <property type="molecule type" value="Genomic_DNA"/>
</dbReference>
<evidence type="ECO:0000313" key="3">
    <source>
        <dbReference type="Proteomes" id="UP000054717"/>
    </source>
</evidence>
<keyword evidence="3" id="KW-1185">Reference proteome</keyword>
<comment type="caution">
    <text evidence="2">The sequence shown here is derived from an EMBL/GenBank/DDBJ whole genome shotgun (WGS) entry which is preliminary data.</text>
</comment>
<feature type="domain" description="Baseplate protein J-like barrel" evidence="1">
    <location>
        <begin position="106"/>
        <end position="183"/>
    </location>
</feature>
<evidence type="ECO:0000259" key="1">
    <source>
        <dbReference type="Pfam" id="PF04865"/>
    </source>
</evidence>
<organism evidence="2 3">
    <name type="scientific">Caballeronia telluris</name>
    <dbReference type="NCBI Taxonomy" id="326475"/>
    <lineage>
        <taxon>Bacteria</taxon>
        <taxon>Pseudomonadati</taxon>
        <taxon>Pseudomonadota</taxon>
        <taxon>Betaproteobacteria</taxon>
        <taxon>Burkholderiales</taxon>
        <taxon>Burkholderiaceae</taxon>
        <taxon>Caballeronia</taxon>
    </lineage>
</organism>
<sequence>MATYPLATLGPTITSAGISIPSFNDIYQSLIATFQSIYGSDVVVTADSQDGQWIANIATAINDCNNAAVACYNAFSPATSQGANLSSVVKINGIGRSVSSQSTVDVTIVGQAGATITNGIVTDGKQNQWALPASVVIPPGGSVTVTAKCQTQGAVALANGTSLQISTPTLGWQTATAADDATPGAPVETDAKLRSRQATSVAIPSLTVLAGIIGAVAGVSGVTRYAAYENDTNSTDSNTLPPHTISLVVEGGDSTAIANAIAAKKTPGGGTYGTTTVTVTDVYGIPHPINFYRPTTQAITVAVSLKALAGYSSVIGAAVQQAISDYVNSVAIGGGAAGAVEWDSCIAAAKGVAGGNTFKITALTLAGPGGAGTPDVPLAFNQSATCAPASVTLTVT</sequence>
<dbReference type="Proteomes" id="UP000054717">
    <property type="component" value="Unassembled WGS sequence"/>
</dbReference>
<dbReference type="RefSeq" id="WP_087629616.1">
    <property type="nucleotide sequence ID" value="NZ_FCNZ02000004.1"/>
</dbReference>